<accession>A0A0D6PE49</accession>
<feature type="region of interest" description="Disordered" evidence="4">
    <location>
        <begin position="74"/>
        <end position="110"/>
    </location>
</feature>
<dbReference type="EMBL" id="BANC01000035">
    <property type="protein sequence ID" value="GAN80050.1"/>
    <property type="molecule type" value="Genomic_DNA"/>
</dbReference>
<protein>
    <recommendedName>
        <fullName evidence="5">Flagellar hook-length control protein-like C-terminal domain-containing protein</fullName>
    </recommendedName>
</protein>
<evidence type="ECO:0000259" key="5">
    <source>
        <dbReference type="Pfam" id="PF02120"/>
    </source>
</evidence>
<dbReference type="AlphaFoldDB" id="A0A0D6PE49"/>
<comment type="caution">
    <text evidence="6">The sequence shown here is derived from an EMBL/GenBank/DDBJ whole genome shotgun (WGS) entry which is preliminary data.</text>
</comment>
<dbReference type="Proteomes" id="UP000032668">
    <property type="component" value="Unassembled WGS sequence"/>
</dbReference>
<dbReference type="PRINTS" id="PR01007">
    <property type="entry name" value="FLGHOOKFLIK"/>
</dbReference>
<sequence>MTALHQSGQNGAVLRLDPPGLGHLSVQVGLNTQGQVNVLFVPSTADAAQALHAALPQLGNAMAQSGLTLGQAQVGGQFSQSGGQQQSYGQNGGYTPPAQTVSAPTASPASTTITGLSAYA</sequence>
<comment type="similarity">
    <text evidence="2">Belongs to the FliK family.</text>
</comment>
<evidence type="ECO:0000313" key="7">
    <source>
        <dbReference type="Proteomes" id="UP000032668"/>
    </source>
</evidence>
<dbReference type="GO" id="GO:0044780">
    <property type="term" value="P:bacterial-type flagellum assembly"/>
    <property type="evidence" value="ECO:0007669"/>
    <property type="project" value="InterPro"/>
</dbReference>
<dbReference type="GO" id="GO:0009424">
    <property type="term" value="C:bacterial-type flagellum hook"/>
    <property type="evidence" value="ECO:0007669"/>
    <property type="project" value="InterPro"/>
</dbReference>
<proteinExistence type="inferred from homology"/>
<gene>
    <name evidence="6" type="ORF">Aam_035_057</name>
</gene>
<dbReference type="PANTHER" id="PTHR37533">
    <property type="entry name" value="FLAGELLAR HOOK-LENGTH CONTROL PROTEIN"/>
    <property type="match status" value="1"/>
</dbReference>
<feature type="domain" description="Flagellar hook-length control protein-like C-terminal" evidence="5">
    <location>
        <begin position="5"/>
        <end position="77"/>
    </location>
</feature>
<dbReference type="InterPro" id="IPR052563">
    <property type="entry name" value="FliK"/>
</dbReference>
<evidence type="ECO:0000256" key="2">
    <source>
        <dbReference type="ARBA" id="ARBA00009149"/>
    </source>
</evidence>
<organism evidence="6 7">
    <name type="scientific">Acidocella aminolytica 101 = DSM 11237</name>
    <dbReference type="NCBI Taxonomy" id="1120923"/>
    <lineage>
        <taxon>Bacteria</taxon>
        <taxon>Pseudomonadati</taxon>
        <taxon>Pseudomonadota</taxon>
        <taxon>Alphaproteobacteria</taxon>
        <taxon>Acetobacterales</taxon>
        <taxon>Acidocellaceae</taxon>
        <taxon>Acidocella</taxon>
    </lineage>
</organism>
<dbReference type="Pfam" id="PF02120">
    <property type="entry name" value="Flg_hook"/>
    <property type="match status" value="1"/>
</dbReference>
<evidence type="ECO:0000313" key="6">
    <source>
        <dbReference type="EMBL" id="GAN80050.1"/>
    </source>
</evidence>
<reference evidence="6 7" key="1">
    <citation type="submission" date="2012-11" db="EMBL/GenBank/DDBJ databases">
        <title>Whole genome sequence of Acidocella aminolytica 101 = DSM 11237.</title>
        <authorList>
            <person name="Azuma Y."/>
            <person name="Higashiura N."/>
            <person name="Hirakawa H."/>
            <person name="Matsushita K."/>
        </authorList>
    </citation>
    <scope>NUCLEOTIDE SEQUENCE [LARGE SCALE GENOMIC DNA]</scope>
    <source>
        <strain evidence="7">101 / DSM 11237</strain>
    </source>
</reference>
<evidence type="ECO:0000256" key="1">
    <source>
        <dbReference type="ARBA" id="ARBA00003944"/>
    </source>
</evidence>
<comment type="function">
    <text evidence="1">Controls the length of the flagellar hook.</text>
</comment>
<dbReference type="InterPro" id="IPR001635">
    <property type="entry name" value="Flag_hook_Flik"/>
</dbReference>
<dbReference type="Gene3D" id="3.30.750.140">
    <property type="match status" value="1"/>
</dbReference>
<evidence type="ECO:0000256" key="3">
    <source>
        <dbReference type="ARBA" id="ARBA00022795"/>
    </source>
</evidence>
<dbReference type="InterPro" id="IPR021136">
    <property type="entry name" value="Flagellar_hook_control-like_C"/>
</dbReference>
<dbReference type="PANTHER" id="PTHR37533:SF2">
    <property type="entry name" value="FLAGELLAR HOOK-LENGTH CONTROL PROTEIN"/>
    <property type="match status" value="1"/>
</dbReference>
<dbReference type="InterPro" id="IPR038610">
    <property type="entry name" value="FliK-like_C_sf"/>
</dbReference>
<keyword evidence="7" id="KW-1185">Reference proteome</keyword>
<dbReference type="STRING" id="1120923.SAMN02746095_02042"/>
<keyword evidence="3" id="KW-1005">Bacterial flagellum biogenesis</keyword>
<name>A0A0D6PE49_9PROT</name>
<evidence type="ECO:0000256" key="4">
    <source>
        <dbReference type="SAM" id="MobiDB-lite"/>
    </source>
</evidence>